<feature type="compositionally biased region" description="Polar residues" evidence="8">
    <location>
        <begin position="37"/>
        <end position="47"/>
    </location>
</feature>
<comment type="similarity">
    <text evidence="2">Belongs to the beta-catenin family.</text>
</comment>
<comment type="subcellular location">
    <subcellularLocation>
        <location evidence="1">Vacuole membrane</location>
        <topology evidence="1">Lipid-anchor</topology>
    </subcellularLocation>
</comment>
<dbReference type="InterPro" id="IPR011989">
    <property type="entry name" value="ARM-like"/>
</dbReference>
<feature type="compositionally biased region" description="Polar residues" evidence="8">
    <location>
        <begin position="1"/>
        <end position="12"/>
    </location>
</feature>
<keyword evidence="5" id="KW-0472">Membrane</keyword>
<dbReference type="GO" id="GO:0005774">
    <property type="term" value="C:vacuolar membrane"/>
    <property type="evidence" value="ECO:0007669"/>
    <property type="project" value="UniProtKB-SubCell"/>
</dbReference>
<keyword evidence="6" id="KW-0449">Lipoprotein</keyword>
<feature type="compositionally biased region" description="Low complexity" evidence="8">
    <location>
        <begin position="13"/>
        <end position="31"/>
    </location>
</feature>
<evidence type="ECO:0000256" key="7">
    <source>
        <dbReference type="ARBA" id="ARBA00026209"/>
    </source>
</evidence>
<dbReference type="EMBL" id="VJMJ01000009">
    <property type="protein sequence ID" value="KAF0744318.1"/>
    <property type="molecule type" value="Genomic_DNA"/>
</dbReference>
<keyword evidence="3" id="KW-0926">Vacuole</keyword>
<feature type="region of interest" description="Disordered" evidence="8">
    <location>
        <begin position="1"/>
        <end position="47"/>
    </location>
</feature>
<comment type="caution">
    <text evidence="9">The sequence shown here is derived from an EMBL/GenBank/DDBJ whole genome shotgun (WGS) entry which is preliminary data.</text>
</comment>
<evidence type="ECO:0000256" key="2">
    <source>
        <dbReference type="ARBA" id="ARBA00005462"/>
    </source>
</evidence>
<evidence type="ECO:0000256" key="1">
    <source>
        <dbReference type="ARBA" id="ARBA00004592"/>
    </source>
</evidence>
<dbReference type="GO" id="GO:0071562">
    <property type="term" value="P:nucleus-vacuole junction assembly"/>
    <property type="evidence" value="ECO:0007669"/>
    <property type="project" value="InterPro"/>
</dbReference>
<dbReference type="InterPro" id="IPR016024">
    <property type="entry name" value="ARM-type_fold"/>
</dbReference>
<evidence type="ECO:0000313" key="9">
    <source>
        <dbReference type="EMBL" id="KAF0744318.1"/>
    </source>
</evidence>
<evidence type="ECO:0000313" key="10">
    <source>
        <dbReference type="Proteomes" id="UP000481153"/>
    </source>
</evidence>
<dbReference type="GO" id="GO:0043495">
    <property type="term" value="F:protein-membrane adaptor activity"/>
    <property type="evidence" value="ECO:0007669"/>
    <property type="project" value="InterPro"/>
</dbReference>
<evidence type="ECO:0000256" key="6">
    <source>
        <dbReference type="ARBA" id="ARBA00023288"/>
    </source>
</evidence>
<sequence>MVNAPGSSTGTTMRPPSRSSLSSSLSMDSLPAIRSVPPSTNVANQTPSTFLLGSLKARKKMLRHSKPKRPLTSSSPLEEREVDGIVYQSRVKILHSWNFTNAKERWQAAAAARMPDEHSGRRLSGLSEFITHGKSVENTDVRSRCAESLYKLSKQVGTELMIIKSGAVQHIADFCDVDDAKLQAHCAATLANLTATTSTEVLSAFVANDGIPVVLETSWSPSFQAKVLAATTLCRLSCHADFTKHLYAAKAVIELSNMLSLPHPPLQKLCIQTLVNMICHGAQFHEKLFCGGGSVGQNKLGVVLAVSQLAQEPTNGRFVAEVIYNMSLFSSSAAGAIRGGIGEVLYYLIQAPHTTNSLARLLTDPSPTTHSVINSDQMAISTLIAMALGHFSKYLDLQLLLGVWSVKVVQHFLFLFDTLHTPAFEFVLPPCARVLANLSANDEYMATMVCGNDVLLHRLVLMQTWAKTADVQCQQNAVRSIANLTRCPLSAPQLVRAHILPVLNQVLHLPASAPVVSMKEDALVALINLACYKVLSEANLLELDFPAAFNACFRDAATASSLRYTLSLALCYLAFDAQLRHVATADLSLLIDALLFGFHYVGPKSSSSSCTTESKTMMHLRHREALDAFDDVTDGASIRFRFLAAMCNTASEIDQASHVEALVRVVLECIDKPNVIPVDHGFGPGAVEYLCAGILFALSKTTLLLLRRDNVVAEWTSLLFAPRVQAAVFRLSRGLMQYAPSPLSSPVMNVQAATQAYCTGTLYHMCAAKHTTDAALLALVDACNSSEDSATLLACASTFAIVSSTAEGRNMLLTTNGLAHALNKLGRTSACQQYAAVAACNVAITGCMWNAEELKDFVVVALLRSNSSDAIQVHAKTLYNLLSHQSSREQVINDGALYAFLKLAQLQTNGLQVRPEETLALCFHALFNLSDAPIYHDTILKLGVSAFLLSGVSGRRKRVLHFLNPESRRHAVGLLCNLSARETNHKDLIHNAQVTDLLRCLCDGDAETRASGAMTLRNLTVRVANAEVVCTRNALNLLLVFLTSSHDTVRRLAAQAIGNCSLVTELFHLFLELQVGNALVQALESDALLTIDTKRAILQTLHNLAIDDACAVDLLNNSIIARWNALPHLFQEADICAIVAATCHILSRKPHSVALLAGQNIVALCCLLSASGSSSILRDCLGCLAHLSTHLSTHAVLFETDIVTALCRILDQVERVDPAVDESASRLQLYTCAVVLFRNLSLSAAAENAVACEQLLRGVEWLGRIVRISTASPSPLHARIYFQVCVSLANLCRVKRARPTLVSNRMVHVLLDIHKESSSEFAFARQSSTVTLHKLAAEDTAALEPGLIEALLSVLDHSDTVVHQTQREESKVCNLDKVMDFGRNHVEPLVTSTNLCRQTYRDVKWVHYVVEPPRQLDPSFDGEPKGMAMYRIRGPLPAVQDDNSGETKAPPPATHVLFPETNKFILDTGDDETSMPALDPRPNSPLVKLTDEDDMLVKKFDQTMKITRKQSRRGYSGPITLPQLKSELQDEEK</sequence>
<accession>A0A6G0XV38</accession>
<name>A0A6G0XV38_9STRA</name>
<gene>
    <name evidence="9" type="ORF">Ae201684_000806</name>
</gene>
<organism evidence="9 10">
    <name type="scientific">Aphanomyces euteiches</name>
    <dbReference type="NCBI Taxonomy" id="100861"/>
    <lineage>
        <taxon>Eukaryota</taxon>
        <taxon>Sar</taxon>
        <taxon>Stramenopiles</taxon>
        <taxon>Oomycota</taxon>
        <taxon>Saprolegniomycetes</taxon>
        <taxon>Saprolegniales</taxon>
        <taxon>Verrucalvaceae</taxon>
        <taxon>Aphanomyces</taxon>
    </lineage>
</organism>
<reference evidence="9 10" key="1">
    <citation type="submission" date="2019-07" db="EMBL/GenBank/DDBJ databases">
        <title>Genomics analysis of Aphanomyces spp. identifies a new class of oomycete effector associated with host adaptation.</title>
        <authorList>
            <person name="Gaulin E."/>
        </authorList>
    </citation>
    <scope>NUCLEOTIDE SEQUENCE [LARGE SCALE GENOMIC DNA]</scope>
    <source>
        <strain evidence="9 10">ATCC 201684</strain>
    </source>
</reference>
<keyword evidence="10" id="KW-1185">Reference proteome</keyword>
<evidence type="ECO:0000256" key="5">
    <source>
        <dbReference type="ARBA" id="ARBA00023136"/>
    </source>
</evidence>
<evidence type="ECO:0000256" key="4">
    <source>
        <dbReference type="ARBA" id="ARBA00022737"/>
    </source>
</evidence>
<dbReference type="SMART" id="SM00185">
    <property type="entry name" value="ARM"/>
    <property type="match status" value="8"/>
</dbReference>
<proteinExistence type="inferred from homology"/>
<feature type="region of interest" description="Disordered" evidence="8">
    <location>
        <begin position="1508"/>
        <end position="1533"/>
    </location>
</feature>
<dbReference type="SUPFAM" id="SSF48371">
    <property type="entry name" value="ARM repeat"/>
    <property type="match status" value="3"/>
</dbReference>
<dbReference type="PANTHER" id="PTHR47249:SF1">
    <property type="entry name" value="VACUOLAR PROTEIN 8"/>
    <property type="match status" value="1"/>
</dbReference>
<dbReference type="VEuPathDB" id="FungiDB:AeMF1_006882"/>
<dbReference type="Gene3D" id="1.25.10.10">
    <property type="entry name" value="Leucine-rich Repeat Variant"/>
    <property type="match status" value="3"/>
</dbReference>
<dbReference type="PANTHER" id="PTHR47249">
    <property type="entry name" value="VACUOLAR PROTEIN 8"/>
    <property type="match status" value="1"/>
</dbReference>
<dbReference type="InterPro" id="IPR000225">
    <property type="entry name" value="Armadillo"/>
</dbReference>
<dbReference type="Proteomes" id="UP000481153">
    <property type="component" value="Unassembled WGS sequence"/>
</dbReference>
<keyword evidence="4" id="KW-0677">Repeat</keyword>
<dbReference type="InterPro" id="IPR045156">
    <property type="entry name" value="Vac8"/>
</dbReference>
<protein>
    <recommendedName>
        <fullName evidence="7">Vacuolar protein 8</fullName>
    </recommendedName>
</protein>
<evidence type="ECO:0000256" key="3">
    <source>
        <dbReference type="ARBA" id="ARBA00022554"/>
    </source>
</evidence>
<evidence type="ECO:0000256" key="8">
    <source>
        <dbReference type="SAM" id="MobiDB-lite"/>
    </source>
</evidence>